<sequence length="66" mass="7487">MLVQHKTELMVTISDSSVFPKIKGTGVDTESDTCRFWSVVKYMAKVCSAFPTFHFHSLKTSKVLFL</sequence>
<accession>A0A0B6Y9N8</accession>
<organism evidence="1">
    <name type="scientific">Arion vulgaris</name>
    <dbReference type="NCBI Taxonomy" id="1028688"/>
    <lineage>
        <taxon>Eukaryota</taxon>
        <taxon>Metazoa</taxon>
        <taxon>Spiralia</taxon>
        <taxon>Lophotrochozoa</taxon>
        <taxon>Mollusca</taxon>
        <taxon>Gastropoda</taxon>
        <taxon>Heterobranchia</taxon>
        <taxon>Euthyneura</taxon>
        <taxon>Panpulmonata</taxon>
        <taxon>Eupulmonata</taxon>
        <taxon>Stylommatophora</taxon>
        <taxon>Helicina</taxon>
        <taxon>Arionoidea</taxon>
        <taxon>Arionidae</taxon>
        <taxon>Arion</taxon>
    </lineage>
</organism>
<proteinExistence type="predicted"/>
<protein>
    <submittedName>
        <fullName evidence="1">Uncharacterized protein</fullName>
    </submittedName>
</protein>
<dbReference type="EMBL" id="HACG01006019">
    <property type="protein sequence ID" value="CEK52884.1"/>
    <property type="molecule type" value="Transcribed_RNA"/>
</dbReference>
<name>A0A0B6Y9N8_9EUPU</name>
<reference evidence="1" key="1">
    <citation type="submission" date="2014-12" db="EMBL/GenBank/DDBJ databases">
        <title>Insight into the proteome of Arion vulgaris.</title>
        <authorList>
            <person name="Aradska J."/>
            <person name="Bulat T."/>
            <person name="Smidak R."/>
            <person name="Sarate P."/>
            <person name="Gangsoo J."/>
            <person name="Sialana F."/>
            <person name="Bilban M."/>
            <person name="Lubec G."/>
        </authorList>
    </citation>
    <scope>NUCLEOTIDE SEQUENCE</scope>
    <source>
        <tissue evidence="1">Skin</tissue>
    </source>
</reference>
<evidence type="ECO:0000313" key="1">
    <source>
        <dbReference type="EMBL" id="CEK52884.1"/>
    </source>
</evidence>
<dbReference type="AlphaFoldDB" id="A0A0B6Y9N8"/>
<gene>
    <name evidence="1" type="primary">ORF18348</name>
</gene>